<evidence type="ECO:0008006" key="4">
    <source>
        <dbReference type="Google" id="ProtNLM"/>
    </source>
</evidence>
<dbReference type="Proteomes" id="UP001364617">
    <property type="component" value="Unassembled WGS sequence"/>
</dbReference>
<reference evidence="2 3" key="1">
    <citation type="submission" date="2024-02" db="EMBL/GenBank/DDBJ databases">
        <title>Chromosome-level genome assembly of the Eurasian Minnow (Phoxinus phoxinus).</title>
        <authorList>
            <person name="Oriowo T.O."/>
            <person name="Martin S."/>
            <person name="Stange M."/>
            <person name="Chrysostomakis Y."/>
            <person name="Brown T."/>
            <person name="Winkler S."/>
            <person name="Kukowka S."/>
            <person name="Myers E.W."/>
            <person name="Bohne A."/>
        </authorList>
    </citation>
    <scope>NUCLEOTIDE SEQUENCE [LARGE SCALE GENOMIC DNA]</scope>
    <source>
        <strain evidence="2">ZFMK-TIS-60720</strain>
        <tissue evidence="2">Whole Organism</tissue>
    </source>
</reference>
<keyword evidence="1" id="KW-0732">Signal</keyword>
<feature type="signal peptide" evidence="1">
    <location>
        <begin position="1"/>
        <end position="33"/>
    </location>
</feature>
<dbReference type="AlphaFoldDB" id="A0AAN9CP04"/>
<organism evidence="2 3">
    <name type="scientific">Phoxinus phoxinus</name>
    <name type="common">Eurasian minnow</name>
    <dbReference type="NCBI Taxonomy" id="58324"/>
    <lineage>
        <taxon>Eukaryota</taxon>
        <taxon>Metazoa</taxon>
        <taxon>Chordata</taxon>
        <taxon>Craniata</taxon>
        <taxon>Vertebrata</taxon>
        <taxon>Euteleostomi</taxon>
        <taxon>Actinopterygii</taxon>
        <taxon>Neopterygii</taxon>
        <taxon>Teleostei</taxon>
        <taxon>Ostariophysi</taxon>
        <taxon>Cypriniformes</taxon>
        <taxon>Leuciscidae</taxon>
        <taxon>Phoxininae</taxon>
        <taxon>Phoxinus</taxon>
    </lineage>
</organism>
<name>A0AAN9CP04_9TELE</name>
<evidence type="ECO:0000313" key="3">
    <source>
        <dbReference type="Proteomes" id="UP001364617"/>
    </source>
</evidence>
<proteinExistence type="predicted"/>
<dbReference type="EMBL" id="JAYKXH010000016">
    <property type="protein sequence ID" value="KAK7141575.1"/>
    <property type="molecule type" value="Genomic_DNA"/>
</dbReference>
<comment type="caution">
    <text evidence="2">The sequence shown here is derived from an EMBL/GenBank/DDBJ whole genome shotgun (WGS) entry which is preliminary data.</text>
</comment>
<keyword evidence="3" id="KW-1185">Reference proteome</keyword>
<evidence type="ECO:0000313" key="2">
    <source>
        <dbReference type="EMBL" id="KAK7141575.1"/>
    </source>
</evidence>
<protein>
    <recommendedName>
        <fullName evidence="4">Interleukin-2</fullName>
    </recommendedName>
</protein>
<accession>A0AAN9CP04</accession>
<feature type="chain" id="PRO_5042948704" description="Interleukin-2" evidence="1">
    <location>
        <begin position="34"/>
        <end position="174"/>
    </location>
</feature>
<sequence>MRSLSLESIPVNKNMKLLILLVALLVRTNPSLSKPTPNYHPILHEIKDDLYKMRTKMNLTNEQHKLKQLLTAFSNTEKIQTPRDLKNACECEAQFFQHLKDALMLVEEVLPVDEIANILDNLDELPTVKKPNDNCNFTTFKLRDASLKNDLIQDNIDFIENWNTNCKPKSHKRN</sequence>
<evidence type="ECO:0000256" key="1">
    <source>
        <dbReference type="SAM" id="SignalP"/>
    </source>
</evidence>
<gene>
    <name evidence="2" type="ORF">R3I93_015656</name>
</gene>